<reference evidence="2" key="1">
    <citation type="submission" date="2022-10" db="EMBL/GenBank/DDBJ databases">
        <authorList>
            <person name="Chen Y."/>
            <person name="Dougan E. K."/>
            <person name="Chan C."/>
            <person name="Rhodes N."/>
            <person name="Thang M."/>
        </authorList>
    </citation>
    <scope>NUCLEOTIDE SEQUENCE</scope>
</reference>
<organism evidence="2">
    <name type="scientific">Cladocopium goreaui</name>
    <dbReference type="NCBI Taxonomy" id="2562237"/>
    <lineage>
        <taxon>Eukaryota</taxon>
        <taxon>Sar</taxon>
        <taxon>Alveolata</taxon>
        <taxon>Dinophyceae</taxon>
        <taxon>Suessiales</taxon>
        <taxon>Symbiodiniaceae</taxon>
        <taxon>Cladocopium</taxon>
    </lineage>
</organism>
<evidence type="ECO:0000313" key="4">
    <source>
        <dbReference type="Proteomes" id="UP001152797"/>
    </source>
</evidence>
<proteinExistence type="predicted"/>
<dbReference type="EMBL" id="CAMXCT020003591">
    <property type="protein sequence ID" value="CAL1158633.1"/>
    <property type="molecule type" value="Genomic_DNA"/>
</dbReference>
<dbReference type="AlphaFoldDB" id="A0A9P1D6N4"/>
<sequence>MWKAKLRKILLLLSLTYCGYYGHCSCYGCRTFCGSTLTPRSVQKRANLGSSAEAASFLPSIEVLEDLGFYAWQPPSRPTKGMGQVTADDIRDGLETDDQVNQLALKDVKLPVSFRELRPQRTSAGSFPFHGGMMACLHVAAKRVDLQDIDFLIGGSILAFLCEKGKKNAMYLAQKCPGTNIVVMSKHKTYEQNFGQRGFQFERLVTGQEMYGLHDLTTHEHLQLLRIGKFRVLVTAEVDAVDDQGRPVEIKSGDPRFFGIKEMLQMISSGSQLLIHPYTKQLEVMEILRKPIEDLAHQAGSEELQKMDG</sequence>
<dbReference type="EMBL" id="CAMXCT010003591">
    <property type="protein sequence ID" value="CAI4005258.1"/>
    <property type="molecule type" value="Genomic_DNA"/>
</dbReference>
<protein>
    <submittedName>
        <fullName evidence="2">Uncharacterized protein</fullName>
    </submittedName>
</protein>
<accession>A0A9P1D6N4</accession>
<reference evidence="3 4" key="2">
    <citation type="submission" date="2024-05" db="EMBL/GenBank/DDBJ databases">
        <authorList>
            <person name="Chen Y."/>
            <person name="Shah S."/>
            <person name="Dougan E. K."/>
            <person name="Thang M."/>
            <person name="Chan C."/>
        </authorList>
    </citation>
    <scope>NUCLEOTIDE SEQUENCE [LARGE SCALE GENOMIC DNA]</scope>
</reference>
<gene>
    <name evidence="2" type="ORF">C1SCF055_LOCUS30997</name>
</gene>
<feature type="signal peptide" evidence="1">
    <location>
        <begin position="1"/>
        <end position="26"/>
    </location>
</feature>
<dbReference type="EMBL" id="CAMXCT030003591">
    <property type="protein sequence ID" value="CAL4792570.1"/>
    <property type="molecule type" value="Genomic_DNA"/>
</dbReference>
<evidence type="ECO:0000313" key="2">
    <source>
        <dbReference type="EMBL" id="CAI4005258.1"/>
    </source>
</evidence>
<comment type="caution">
    <text evidence="2">The sequence shown here is derived from an EMBL/GenBank/DDBJ whole genome shotgun (WGS) entry which is preliminary data.</text>
</comment>
<name>A0A9P1D6N4_9DINO</name>
<keyword evidence="1" id="KW-0732">Signal</keyword>
<keyword evidence="4" id="KW-1185">Reference proteome</keyword>
<evidence type="ECO:0000313" key="3">
    <source>
        <dbReference type="EMBL" id="CAL4792570.1"/>
    </source>
</evidence>
<evidence type="ECO:0000256" key="1">
    <source>
        <dbReference type="SAM" id="SignalP"/>
    </source>
</evidence>
<feature type="chain" id="PRO_5043271115" evidence="1">
    <location>
        <begin position="27"/>
        <end position="309"/>
    </location>
</feature>
<dbReference type="OrthoDB" id="441960at2759"/>
<dbReference type="Proteomes" id="UP001152797">
    <property type="component" value="Unassembled WGS sequence"/>
</dbReference>